<dbReference type="PANTHER" id="PTHR12226:SF2">
    <property type="entry name" value="MANNOSE-P-DOLICHOL UTILIZATION DEFECT 1 PROTEIN"/>
    <property type="match status" value="1"/>
</dbReference>
<dbReference type="SMART" id="SM00679">
    <property type="entry name" value="CTNS"/>
    <property type="match status" value="2"/>
</dbReference>
<sequence length="240" mass="25939">MTTSVLFKELLVGYLMPEKCFNEFFVNFHAHLPCLKFVLNRAAGFWILLDTFLGQTPQLLKILWRGSSEGLSLTSLLLQLYALSCPVVYALANNFPFFSWADRIFVLSQTATIIFLILHHRGCTFKGLLLLLGFGGMMLLLGLSAAVVSLMDVSSVAALIASKAAQAVTNHQNGHTGQLSALSLSLNWTGSVSVAAVCLQRTGISLISLSHILSSCLSFVLLSQVLCCSCSSAEASKKTD</sequence>
<evidence type="ECO:0000256" key="8">
    <source>
        <dbReference type="SAM" id="Phobius"/>
    </source>
</evidence>
<feature type="transmembrane region" description="Helical" evidence="8">
    <location>
        <begin position="70"/>
        <end position="91"/>
    </location>
</feature>
<protein>
    <submittedName>
        <fullName evidence="10">Mannose-P-dolichol utilization defect 1 protein</fullName>
    </submittedName>
</protein>
<dbReference type="InterPro" id="IPR006603">
    <property type="entry name" value="PQ-loop_rpt"/>
</dbReference>
<comment type="similarity">
    <text evidence="7">Belongs to the MPDU1 (TC 2.A.43.3) family.</text>
</comment>
<dbReference type="GO" id="GO:0009312">
    <property type="term" value="P:oligosaccharide biosynthetic process"/>
    <property type="evidence" value="ECO:0007669"/>
    <property type="project" value="TreeGrafter"/>
</dbReference>
<evidence type="ECO:0000256" key="6">
    <source>
        <dbReference type="ARBA" id="ARBA00023136"/>
    </source>
</evidence>
<dbReference type="KEGG" id="alim:106516365"/>
<keyword evidence="4" id="KW-0677">Repeat</keyword>
<dbReference type="GO" id="GO:0016020">
    <property type="term" value="C:membrane"/>
    <property type="evidence" value="ECO:0007669"/>
    <property type="project" value="UniProtKB-SubCell"/>
</dbReference>
<reference evidence="10" key="1">
    <citation type="submission" date="2025-08" db="UniProtKB">
        <authorList>
            <consortium name="RefSeq"/>
        </authorList>
    </citation>
    <scope>IDENTIFICATION</scope>
    <source>
        <strain evidence="10">Quisiro</strain>
        <tissue evidence="10">Liver</tissue>
    </source>
</reference>
<dbReference type="OrthoDB" id="271506at2759"/>
<dbReference type="STRING" id="52670.A0A2I4B300"/>
<comment type="subcellular location">
    <subcellularLocation>
        <location evidence="1">Membrane</location>
        <topology evidence="1">Multi-pass membrane protein</topology>
    </subcellularLocation>
</comment>
<evidence type="ECO:0000313" key="9">
    <source>
        <dbReference type="Proteomes" id="UP000192220"/>
    </source>
</evidence>
<evidence type="ECO:0000256" key="3">
    <source>
        <dbReference type="ARBA" id="ARBA00022692"/>
    </source>
</evidence>
<gene>
    <name evidence="10" type="primary">LOC106516365</name>
</gene>
<keyword evidence="9" id="KW-1185">Reference proteome</keyword>
<feature type="transmembrane region" description="Helical" evidence="8">
    <location>
        <begin position="97"/>
        <end position="118"/>
    </location>
</feature>
<dbReference type="InParanoid" id="A0A2I4B300"/>
<evidence type="ECO:0000256" key="2">
    <source>
        <dbReference type="ARBA" id="ARBA00022448"/>
    </source>
</evidence>
<dbReference type="GeneID" id="106516365"/>
<feature type="transmembrane region" description="Helical" evidence="8">
    <location>
        <begin position="130"/>
        <end position="161"/>
    </location>
</feature>
<evidence type="ECO:0000256" key="1">
    <source>
        <dbReference type="ARBA" id="ARBA00004141"/>
    </source>
</evidence>
<evidence type="ECO:0000256" key="4">
    <source>
        <dbReference type="ARBA" id="ARBA00022737"/>
    </source>
</evidence>
<dbReference type="Proteomes" id="UP000192220">
    <property type="component" value="Unplaced"/>
</dbReference>
<keyword evidence="5 8" id="KW-1133">Transmembrane helix</keyword>
<keyword evidence="3 8" id="KW-0812">Transmembrane</keyword>
<dbReference type="AlphaFoldDB" id="A0A2I4B300"/>
<organism evidence="9 10">
    <name type="scientific">Austrofundulus limnaeus</name>
    <name type="common">Annual killifish</name>
    <dbReference type="NCBI Taxonomy" id="52670"/>
    <lineage>
        <taxon>Eukaryota</taxon>
        <taxon>Metazoa</taxon>
        <taxon>Chordata</taxon>
        <taxon>Craniata</taxon>
        <taxon>Vertebrata</taxon>
        <taxon>Euteleostomi</taxon>
        <taxon>Actinopterygii</taxon>
        <taxon>Neopterygii</taxon>
        <taxon>Teleostei</taxon>
        <taxon>Neoteleostei</taxon>
        <taxon>Acanthomorphata</taxon>
        <taxon>Ovalentaria</taxon>
        <taxon>Atherinomorphae</taxon>
        <taxon>Cyprinodontiformes</taxon>
        <taxon>Rivulidae</taxon>
        <taxon>Austrofundulus</taxon>
    </lineage>
</organism>
<dbReference type="RefSeq" id="XP_013862134.1">
    <property type="nucleotide sequence ID" value="XM_014006680.1"/>
</dbReference>
<proteinExistence type="inferred from homology"/>
<keyword evidence="6 8" id="KW-0472">Membrane</keyword>
<evidence type="ECO:0000256" key="5">
    <source>
        <dbReference type="ARBA" id="ARBA00022989"/>
    </source>
</evidence>
<dbReference type="Pfam" id="PF04193">
    <property type="entry name" value="PQ-loop"/>
    <property type="match status" value="1"/>
</dbReference>
<evidence type="ECO:0000313" key="10">
    <source>
        <dbReference type="RefSeq" id="XP_013862134.1"/>
    </source>
</evidence>
<dbReference type="InterPro" id="IPR016817">
    <property type="entry name" value="MannP-dilichol_defect-1"/>
</dbReference>
<accession>A0A2I4B300</accession>
<keyword evidence="2" id="KW-0813">Transport</keyword>
<name>A0A2I4B300_AUSLI</name>
<evidence type="ECO:0000256" key="7">
    <source>
        <dbReference type="ARBA" id="ARBA00038475"/>
    </source>
</evidence>
<dbReference type="PANTHER" id="PTHR12226">
    <property type="entry name" value="MANNOSE-P-DOLICHOL UTILIZATION DEFECT 1 LEC35 -RELATED"/>
    <property type="match status" value="1"/>
</dbReference>
<dbReference type="Gene3D" id="1.20.1280.290">
    <property type="match status" value="1"/>
</dbReference>